<keyword evidence="5" id="KW-0032">Aminotransferase</keyword>
<reference evidence="5 6" key="1">
    <citation type="submission" date="2021-03" db="EMBL/GenBank/DDBJ databases">
        <title>Genomic Encyclopedia of Type Strains, Phase IV (KMG-IV): sequencing the most valuable type-strain genomes for metagenomic binning, comparative biology and taxonomic classification.</title>
        <authorList>
            <person name="Goeker M."/>
        </authorList>
    </citation>
    <scope>NUCLEOTIDE SEQUENCE [LARGE SCALE GENOMIC DNA]</scope>
    <source>
        <strain evidence="5 6">DSM 1289</strain>
    </source>
</reference>
<dbReference type="PANTHER" id="PTHR11986:SF58">
    <property type="entry name" value="LEUCINE_METHIONINE RACEMASE"/>
    <property type="match status" value="1"/>
</dbReference>
<evidence type="ECO:0000256" key="2">
    <source>
        <dbReference type="ARBA" id="ARBA00008954"/>
    </source>
</evidence>
<comment type="cofactor">
    <cofactor evidence="1">
        <name>pyridoxal 5'-phosphate</name>
        <dbReference type="ChEBI" id="CHEBI:597326"/>
    </cofactor>
</comment>
<dbReference type="Pfam" id="PF00202">
    <property type="entry name" value="Aminotran_3"/>
    <property type="match status" value="1"/>
</dbReference>
<gene>
    <name evidence="5" type="ORF">J2Z43_000249</name>
</gene>
<dbReference type="PIRSF" id="PIRSF000521">
    <property type="entry name" value="Transaminase_4ab_Lys_Orn"/>
    <property type="match status" value="1"/>
</dbReference>
<comment type="caution">
    <text evidence="5">The sequence shown here is derived from an EMBL/GenBank/DDBJ whole genome shotgun (WGS) entry which is preliminary data.</text>
</comment>
<dbReference type="InterPro" id="IPR049704">
    <property type="entry name" value="Aminotrans_3_PPA_site"/>
</dbReference>
<dbReference type="CDD" id="cd00610">
    <property type="entry name" value="OAT_like"/>
    <property type="match status" value="1"/>
</dbReference>
<dbReference type="RefSeq" id="WP_209455484.1">
    <property type="nucleotide sequence ID" value="NZ_BAAACS010000017.1"/>
</dbReference>
<organism evidence="5 6">
    <name type="scientific">Metaclostridioides mangenotii</name>
    <dbReference type="NCBI Taxonomy" id="1540"/>
    <lineage>
        <taxon>Bacteria</taxon>
        <taxon>Bacillati</taxon>
        <taxon>Bacillota</taxon>
        <taxon>Clostridia</taxon>
        <taxon>Peptostreptococcales</taxon>
        <taxon>Peptostreptococcaceae</taxon>
        <taxon>Metaclostridioides</taxon>
    </lineage>
</organism>
<dbReference type="InterPro" id="IPR050103">
    <property type="entry name" value="Class-III_PLP-dep_AT"/>
</dbReference>
<dbReference type="Gene3D" id="3.90.1150.10">
    <property type="entry name" value="Aspartate Aminotransferase, domain 1"/>
    <property type="match status" value="1"/>
</dbReference>
<evidence type="ECO:0000256" key="1">
    <source>
        <dbReference type="ARBA" id="ARBA00001933"/>
    </source>
</evidence>
<comment type="similarity">
    <text evidence="2 4">Belongs to the class-III pyridoxal-phosphate-dependent aminotransferase family.</text>
</comment>
<evidence type="ECO:0000256" key="3">
    <source>
        <dbReference type="ARBA" id="ARBA00022898"/>
    </source>
</evidence>
<dbReference type="Gene3D" id="3.40.640.10">
    <property type="entry name" value="Type I PLP-dependent aspartate aminotransferase-like (Major domain)"/>
    <property type="match status" value="1"/>
</dbReference>
<dbReference type="PANTHER" id="PTHR11986">
    <property type="entry name" value="AMINOTRANSFERASE CLASS III"/>
    <property type="match status" value="1"/>
</dbReference>
<dbReference type="InterPro" id="IPR015422">
    <property type="entry name" value="PyrdxlP-dep_Trfase_small"/>
</dbReference>
<proteinExistence type="inferred from homology"/>
<evidence type="ECO:0000256" key="4">
    <source>
        <dbReference type="RuleBase" id="RU003560"/>
    </source>
</evidence>
<keyword evidence="3 4" id="KW-0663">Pyridoxal phosphate</keyword>
<evidence type="ECO:0000313" key="6">
    <source>
        <dbReference type="Proteomes" id="UP000767291"/>
    </source>
</evidence>
<dbReference type="PROSITE" id="PS00600">
    <property type="entry name" value="AA_TRANSFER_CLASS_3"/>
    <property type="match status" value="1"/>
</dbReference>
<protein>
    <submittedName>
        <fullName evidence="5">4-aminobutyrate aminotransferase</fullName>
        <ecNumber evidence="5">2.6.1.19</ecNumber>
    </submittedName>
</protein>
<evidence type="ECO:0000313" key="5">
    <source>
        <dbReference type="EMBL" id="MBP1853859.1"/>
    </source>
</evidence>
<accession>A0ABS4E7E2</accession>
<dbReference type="Proteomes" id="UP000767291">
    <property type="component" value="Unassembled WGS sequence"/>
</dbReference>
<dbReference type="InterPro" id="IPR005814">
    <property type="entry name" value="Aminotrans_3"/>
</dbReference>
<dbReference type="GO" id="GO:0034386">
    <property type="term" value="F:4-aminobutyrate:2-oxoglutarate transaminase activity"/>
    <property type="evidence" value="ECO:0007669"/>
    <property type="project" value="UniProtKB-EC"/>
</dbReference>
<dbReference type="EMBL" id="JAGGJX010000001">
    <property type="protein sequence ID" value="MBP1853859.1"/>
    <property type="molecule type" value="Genomic_DNA"/>
</dbReference>
<dbReference type="EC" id="2.6.1.19" evidence="5"/>
<keyword evidence="6" id="KW-1185">Reference proteome</keyword>
<keyword evidence="5" id="KW-0808">Transferase</keyword>
<name>A0ABS4E7E2_9FIRM</name>
<dbReference type="SUPFAM" id="SSF53383">
    <property type="entry name" value="PLP-dependent transferases"/>
    <property type="match status" value="1"/>
</dbReference>
<sequence length="448" mass="49234">MSKTTSKSIDKKEKQYIAKTQKIPYYPVAFKSGRGAMLYDFEGNEYVDFLASAGSANIGHGNKELSEAVKDQMDDLTQYTLAYFNSEPPIRLAEKLVEIAPGDNNKKVLYSATGSACIDAAIKLSRAFTGRTKIISLFESYHGSTYGAMSISALSTNMRRKMGPLLSDIYHFNYPTCGKCPYFKEEESCSLECVNEIEFAFDHYLPSEEVAAIFIEPIAGDAGIIVPPKKWVKAIRELCDKYGIVLVCDEIQQGMGRTGKWFGIENFDVEADLLVLGKSVGGGLPLGAVVGKTEILESLDAPAHVFTLSGNTTVCVAALKSIEILERENALQNSIEMGDYIKAGFEKLKEKYDIIGDIRGIGLSIGVDIVKGKGSKEKNPDATTKICYRCIQTGLVMIFLGQSTLRVQPPLVITGEQVDKAMRIIDSAIDDYLNDRIGDEVYEVTQGW</sequence>
<dbReference type="InterPro" id="IPR015421">
    <property type="entry name" value="PyrdxlP-dep_Trfase_major"/>
</dbReference>
<dbReference type="InterPro" id="IPR015424">
    <property type="entry name" value="PyrdxlP-dep_Trfase"/>
</dbReference>